<evidence type="ECO:0000259" key="2">
    <source>
        <dbReference type="PROSITE" id="PS50108"/>
    </source>
</evidence>
<feature type="compositionally biased region" description="Polar residues" evidence="1">
    <location>
        <begin position="163"/>
        <end position="173"/>
    </location>
</feature>
<dbReference type="PANTHER" id="PTHR46325">
    <property type="entry name" value="CRIB DOMAIN-CONTAINING PROTEIN RIC8"/>
    <property type="match status" value="1"/>
</dbReference>
<gene>
    <name evidence="3" type="ORF">ACJRO7_031795</name>
</gene>
<sequence length="204" mass="22164">MPMKVKGLLKGLRYILHIVNKKKEQELQIGFPMDVKHIAHIGWEGPSANALSWLSKFDSTPQLKLQLVDPLEEPQTDAQDSLRRLLSKGFGSPQSSSYKHASSATKHLRRHCKSAASTDARTQGSSHTTPSHDPAMVSKQLRERKSKGSSGGGSTRTLRSKGQSPLNDASSLTEHGLGSKHGQGLKKIQSHLSTVTQVSEEGKG</sequence>
<proteinExistence type="predicted"/>
<accession>A0ABD3JIG7</accession>
<evidence type="ECO:0000313" key="4">
    <source>
        <dbReference type="Proteomes" id="UP001634007"/>
    </source>
</evidence>
<dbReference type="PROSITE" id="PS50108">
    <property type="entry name" value="CRIB"/>
    <property type="match status" value="1"/>
</dbReference>
<name>A0ABD3JIG7_EUCGL</name>
<feature type="region of interest" description="Disordered" evidence="1">
    <location>
        <begin position="87"/>
        <end position="204"/>
    </location>
</feature>
<feature type="compositionally biased region" description="Polar residues" evidence="1">
    <location>
        <begin position="190"/>
        <end position="204"/>
    </location>
</feature>
<dbReference type="EMBL" id="JBJKBG010000008">
    <property type="protein sequence ID" value="KAL3726947.1"/>
    <property type="molecule type" value="Genomic_DNA"/>
</dbReference>
<feature type="domain" description="CRIB" evidence="2">
    <location>
        <begin position="29"/>
        <end position="42"/>
    </location>
</feature>
<evidence type="ECO:0000256" key="1">
    <source>
        <dbReference type="SAM" id="MobiDB-lite"/>
    </source>
</evidence>
<dbReference type="Proteomes" id="UP001634007">
    <property type="component" value="Unassembled WGS sequence"/>
</dbReference>
<dbReference type="PANTHER" id="PTHR46325:SF40">
    <property type="entry name" value="CRIB DOMAIN-CONTAINING PROTEIN"/>
    <property type="match status" value="1"/>
</dbReference>
<dbReference type="InterPro" id="IPR000095">
    <property type="entry name" value="CRIB_dom"/>
</dbReference>
<reference evidence="3 4" key="1">
    <citation type="submission" date="2024-11" db="EMBL/GenBank/DDBJ databases">
        <title>Chromosome-level genome assembly of Eucalyptus globulus Labill. provides insights into its genome evolution.</title>
        <authorList>
            <person name="Li X."/>
        </authorList>
    </citation>
    <scope>NUCLEOTIDE SEQUENCE [LARGE SCALE GENOMIC DNA]</scope>
    <source>
        <strain evidence="3">CL2024</strain>
        <tissue evidence="3">Fresh tender leaves</tissue>
    </source>
</reference>
<protein>
    <recommendedName>
        <fullName evidence="2">CRIB domain-containing protein</fullName>
    </recommendedName>
</protein>
<feature type="compositionally biased region" description="Polar residues" evidence="1">
    <location>
        <begin position="115"/>
        <end position="131"/>
    </location>
</feature>
<keyword evidence="4" id="KW-1185">Reference proteome</keyword>
<dbReference type="AlphaFoldDB" id="A0ABD3JIG7"/>
<feature type="compositionally biased region" description="Polar residues" evidence="1">
    <location>
        <begin position="92"/>
        <end position="105"/>
    </location>
</feature>
<organism evidence="3 4">
    <name type="scientific">Eucalyptus globulus</name>
    <name type="common">Tasmanian blue gum</name>
    <dbReference type="NCBI Taxonomy" id="34317"/>
    <lineage>
        <taxon>Eukaryota</taxon>
        <taxon>Viridiplantae</taxon>
        <taxon>Streptophyta</taxon>
        <taxon>Embryophyta</taxon>
        <taxon>Tracheophyta</taxon>
        <taxon>Spermatophyta</taxon>
        <taxon>Magnoliopsida</taxon>
        <taxon>eudicotyledons</taxon>
        <taxon>Gunneridae</taxon>
        <taxon>Pentapetalae</taxon>
        <taxon>rosids</taxon>
        <taxon>malvids</taxon>
        <taxon>Myrtales</taxon>
        <taxon>Myrtaceae</taxon>
        <taxon>Myrtoideae</taxon>
        <taxon>Eucalypteae</taxon>
        <taxon>Eucalyptus</taxon>
    </lineage>
</organism>
<evidence type="ECO:0000313" key="3">
    <source>
        <dbReference type="EMBL" id="KAL3726947.1"/>
    </source>
</evidence>
<comment type="caution">
    <text evidence="3">The sequence shown here is derived from an EMBL/GenBank/DDBJ whole genome shotgun (WGS) entry which is preliminary data.</text>
</comment>